<dbReference type="GO" id="GO:0015074">
    <property type="term" value="P:DNA integration"/>
    <property type="evidence" value="ECO:0007669"/>
    <property type="project" value="UniProtKB-KW"/>
</dbReference>
<evidence type="ECO:0000313" key="6">
    <source>
        <dbReference type="Proteomes" id="UP000441399"/>
    </source>
</evidence>
<evidence type="ECO:0000313" key="5">
    <source>
        <dbReference type="EMBL" id="CAA0122789.1"/>
    </source>
</evidence>
<evidence type="ECO:0000256" key="1">
    <source>
        <dbReference type="ARBA" id="ARBA00008857"/>
    </source>
</evidence>
<protein>
    <submittedName>
        <fullName evidence="4">Prophage integrase IntA</fullName>
    </submittedName>
</protein>
<accession>A0A5S9P2G1</accession>
<evidence type="ECO:0000259" key="3">
    <source>
        <dbReference type="Pfam" id="PF13356"/>
    </source>
</evidence>
<gene>
    <name evidence="4" type="primary">intA_3</name>
    <name evidence="5" type="synonym">intA_1</name>
    <name evidence="5" type="ORF">OPDIPICF_02677</name>
    <name evidence="4" type="ORF">OPDIPICF_04097</name>
</gene>
<feature type="domain" description="Integrase DNA-binding" evidence="3">
    <location>
        <begin position="3"/>
        <end position="63"/>
    </location>
</feature>
<dbReference type="OrthoDB" id="9795573at2"/>
<dbReference type="PANTHER" id="PTHR30629:SF2">
    <property type="entry name" value="PROPHAGE INTEGRASE INTS-RELATED"/>
    <property type="match status" value="1"/>
</dbReference>
<dbReference type="InterPro" id="IPR050808">
    <property type="entry name" value="Phage_Integrase"/>
</dbReference>
<evidence type="ECO:0000256" key="2">
    <source>
        <dbReference type="ARBA" id="ARBA00022908"/>
    </source>
</evidence>
<keyword evidence="2" id="KW-0229">DNA integration</keyword>
<dbReference type="EMBL" id="CACSIO010000004">
    <property type="protein sequence ID" value="CAA0097495.1"/>
    <property type="molecule type" value="Genomic_DNA"/>
</dbReference>
<proteinExistence type="inferred from homology"/>
<reference evidence="4 6" key="1">
    <citation type="submission" date="2019-11" db="EMBL/GenBank/DDBJ databases">
        <authorList>
            <person name="Holert J."/>
        </authorList>
    </citation>
    <scope>NUCLEOTIDE SEQUENCE [LARGE SCALE GENOMIC DNA]</scope>
    <source>
        <strain evidence="4">SB11_3</strain>
    </source>
</reference>
<sequence>MPLTDIAIRKAKAVEKDVWMSDRDGLRLLVKTTGSKYWRLKYSFRGKQKTFALGVYPKVTLKQV</sequence>
<dbReference type="PANTHER" id="PTHR30629">
    <property type="entry name" value="PROPHAGE INTEGRASE"/>
    <property type="match status" value="1"/>
</dbReference>
<dbReference type="AlphaFoldDB" id="A0A5S9P2G1"/>
<organism evidence="4 6">
    <name type="scientific">BD1-7 clade bacterium</name>
    <dbReference type="NCBI Taxonomy" id="2029982"/>
    <lineage>
        <taxon>Bacteria</taxon>
        <taxon>Pseudomonadati</taxon>
        <taxon>Pseudomonadota</taxon>
        <taxon>Gammaproteobacteria</taxon>
        <taxon>Cellvibrionales</taxon>
        <taxon>Spongiibacteraceae</taxon>
        <taxon>BD1-7 clade</taxon>
    </lineage>
</organism>
<dbReference type="Gene3D" id="3.30.160.390">
    <property type="entry name" value="Integrase, DNA-binding domain"/>
    <property type="match status" value="1"/>
</dbReference>
<dbReference type="EMBL" id="CACSIO010000045">
    <property type="protein sequence ID" value="CAA0122789.1"/>
    <property type="molecule type" value="Genomic_DNA"/>
</dbReference>
<evidence type="ECO:0000313" key="4">
    <source>
        <dbReference type="EMBL" id="CAA0097495.1"/>
    </source>
</evidence>
<name>A0A5S9P2G1_9GAMM</name>
<comment type="similarity">
    <text evidence="1">Belongs to the 'phage' integrase family.</text>
</comment>
<dbReference type="Pfam" id="PF13356">
    <property type="entry name" value="Arm-DNA-bind_3"/>
    <property type="match status" value="1"/>
</dbReference>
<dbReference type="InterPro" id="IPR038488">
    <property type="entry name" value="Integrase_DNA-bd_sf"/>
</dbReference>
<dbReference type="InterPro" id="IPR025166">
    <property type="entry name" value="Integrase_DNA_bind_dom"/>
</dbReference>
<dbReference type="Proteomes" id="UP000441399">
    <property type="component" value="Unassembled WGS sequence"/>
</dbReference>
<keyword evidence="6" id="KW-1185">Reference proteome</keyword>